<accession>A0A060NYV3</accession>
<reference evidence="1 2" key="1">
    <citation type="journal article" date="2014" name="Nat. Commun.">
        <title>Physiological and genomic features of highly alkaliphilic hydrogen-utilizing Betaproteobacteria from a continental serpentinizing site.</title>
        <authorList>
            <person name="Suzuki S."/>
            <person name="Kuenen J.G."/>
            <person name="Schipper K."/>
            <person name="van der Velde S."/>
            <person name="Ishii S."/>
            <person name="Wu A."/>
            <person name="Sorokin D.Y."/>
            <person name="Tenney A."/>
            <person name="Meng X.Y."/>
            <person name="Morrill P.L."/>
            <person name="Kamagata Y."/>
            <person name="Muyzer G."/>
            <person name="Nealson K.H."/>
        </authorList>
    </citation>
    <scope>NUCLEOTIDE SEQUENCE [LARGE SCALE GENOMIC DNA]</scope>
    <source>
        <strain evidence="1 2">B1</strain>
    </source>
</reference>
<dbReference type="KEGG" id="cbab:SMCB_1841"/>
<protein>
    <submittedName>
        <fullName evidence="1">Uncharacterized conserved protein</fullName>
    </submittedName>
</protein>
<proteinExistence type="predicted"/>
<organism evidence="1 2">
    <name type="scientific">Serpentinimonas maccroryi</name>
    <dbReference type="NCBI Taxonomy" id="1458426"/>
    <lineage>
        <taxon>Bacteria</taxon>
        <taxon>Pseudomonadati</taxon>
        <taxon>Pseudomonadota</taxon>
        <taxon>Betaproteobacteria</taxon>
        <taxon>Burkholderiales</taxon>
        <taxon>Comamonadaceae</taxon>
        <taxon>Serpentinimonas</taxon>
    </lineage>
</organism>
<dbReference type="HOGENOM" id="CLU_132694_0_0_4"/>
<dbReference type="SUPFAM" id="SSF81593">
    <property type="entry name" value="Nucleotidyltransferase substrate binding subunit/domain"/>
    <property type="match status" value="1"/>
</dbReference>
<evidence type="ECO:0000313" key="1">
    <source>
        <dbReference type="EMBL" id="BAO84069.1"/>
    </source>
</evidence>
<keyword evidence="2" id="KW-1185">Reference proteome</keyword>
<name>A0A060NYV3_9BURK</name>
<dbReference type="Gene3D" id="1.20.120.330">
    <property type="entry name" value="Nucleotidyltransferases domain 2"/>
    <property type="match status" value="1"/>
</dbReference>
<dbReference type="STRING" id="1458426.SMCB_1841"/>
<sequence length="155" mass="17691">MSDAARLRLNDAWQQCQRHRHHLEHALTALRPLLPVSAAQLALYDDEAVQDWDQFLLRFTKLQDTMGARLLPAVLDVLQEALEDRPMIDKLNRLEKLGLIEHAHDWAQLRAIRNQLAHDYPQDDAIKAAWLNRAVAAVAVLDATLARVRPICEAQ</sequence>
<evidence type="ECO:0000313" key="2">
    <source>
        <dbReference type="Proteomes" id="UP000066014"/>
    </source>
</evidence>
<gene>
    <name evidence="1" type="ORF">SMCB_1841</name>
</gene>
<dbReference type="EMBL" id="AP014569">
    <property type="protein sequence ID" value="BAO84069.1"/>
    <property type="molecule type" value="Genomic_DNA"/>
</dbReference>
<dbReference type="RefSeq" id="WP_197539299.1">
    <property type="nucleotide sequence ID" value="NZ_AP014569.1"/>
</dbReference>
<dbReference type="Proteomes" id="UP000066014">
    <property type="component" value="Chromosome"/>
</dbReference>
<dbReference type="AlphaFoldDB" id="A0A060NYV3"/>